<evidence type="ECO:0000313" key="2">
    <source>
        <dbReference type="Proteomes" id="UP000315496"/>
    </source>
</evidence>
<dbReference type="Proteomes" id="UP000315496">
    <property type="component" value="Chromosome 1"/>
</dbReference>
<dbReference type="VEuPathDB" id="GiardiaDB:GMRT_16104"/>
<accession>A0A4Z1T8F5</accession>
<dbReference type="AlphaFoldDB" id="A0A4Z1T8F5"/>
<gene>
    <name evidence="1" type="ORF">GMRT_16104</name>
</gene>
<dbReference type="OrthoDB" id="10249158at2759"/>
<proteinExistence type="predicted"/>
<dbReference type="Gene3D" id="1.10.238.10">
    <property type="entry name" value="EF-hand"/>
    <property type="match status" value="1"/>
</dbReference>
<evidence type="ECO:0000313" key="1">
    <source>
        <dbReference type="EMBL" id="TNJ30403.1"/>
    </source>
</evidence>
<evidence type="ECO:0008006" key="3">
    <source>
        <dbReference type="Google" id="ProtNLM"/>
    </source>
</evidence>
<organism evidence="1 2">
    <name type="scientific">Giardia muris</name>
    <dbReference type="NCBI Taxonomy" id="5742"/>
    <lineage>
        <taxon>Eukaryota</taxon>
        <taxon>Metamonada</taxon>
        <taxon>Diplomonadida</taxon>
        <taxon>Hexamitidae</taxon>
        <taxon>Giardiinae</taxon>
        <taxon>Giardia</taxon>
    </lineage>
</organism>
<comment type="caution">
    <text evidence="1">The sequence shown here is derived from an EMBL/GenBank/DDBJ whole genome shotgun (WGS) entry which is preliminary data.</text>
</comment>
<dbReference type="SUPFAM" id="SSF47473">
    <property type="entry name" value="EF-hand"/>
    <property type="match status" value="1"/>
</dbReference>
<name>A0A4Z1T8F5_GIAMU</name>
<sequence>MSLLVSEDAIAHFAAQNPSGITPTQLLDFLTLHKVRPDALNENLVESVMLMCSSRYSGTITGHSAIKRAVYVFSNYTKDQYYALYLYFDQKFRGVLNSEELIAAIEKIQIGLSERACASMLSDHTAEITEHGGITYRVFMQVLVKCIIFRRQFLDALSADGSIGSIKLKR</sequence>
<reference evidence="1 2" key="1">
    <citation type="submission" date="2019-05" db="EMBL/GenBank/DDBJ databases">
        <title>The compact genome of Giardia muris reveals important steps in the evolution of intestinal protozoan parasites.</title>
        <authorList>
            <person name="Xu F."/>
            <person name="Jimenez-Gonzalez A."/>
            <person name="Einarsson E."/>
            <person name="Astvaldsson A."/>
            <person name="Peirasmaki D."/>
            <person name="Eckmann L."/>
            <person name="Andersson J.O."/>
            <person name="Svard S.G."/>
            <person name="Jerlstrom-Hultqvist J."/>
        </authorList>
    </citation>
    <scope>NUCLEOTIDE SEQUENCE [LARGE SCALE GENOMIC DNA]</scope>
    <source>
        <strain evidence="1 2">Roberts-Thomson</strain>
    </source>
</reference>
<protein>
    <recommendedName>
        <fullName evidence="3">EF-hand domain-containing protein</fullName>
    </recommendedName>
</protein>
<dbReference type="InterPro" id="IPR011992">
    <property type="entry name" value="EF-hand-dom_pair"/>
</dbReference>
<keyword evidence="2" id="KW-1185">Reference proteome</keyword>
<dbReference type="EMBL" id="VDLU01000001">
    <property type="protein sequence ID" value="TNJ30403.1"/>
    <property type="molecule type" value="Genomic_DNA"/>
</dbReference>